<accession>A0AAW0CNA7</accession>
<reference evidence="2 3" key="1">
    <citation type="submission" date="2024-01" db="EMBL/GenBank/DDBJ databases">
        <title>A draft genome for a cacao thread blight-causing isolate of Paramarasmius palmivorus.</title>
        <authorList>
            <person name="Baruah I.K."/>
            <person name="Bukari Y."/>
            <person name="Amoako-Attah I."/>
            <person name="Meinhardt L.W."/>
            <person name="Bailey B.A."/>
            <person name="Cohen S.P."/>
        </authorList>
    </citation>
    <scope>NUCLEOTIDE SEQUENCE [LARGE SCALE GENOMIC DNA]</scope>
    <source>
        <strain evidence="2 3">GH-12</strain>
    </source>
</reference>
<evidence type="ECO:0000313" key="3">
    <source>
        <dbReference type="Proteomes" id="UP001383192"/>
    </source>
</evidence>
<feature type="compositionally biased region" description="Low complexity" evidence="1">
    <location>
        <begin position="550"/>
        <end position="563"/>
    </location>
</feature>
<gene>
    <name evidence="2" type="primary">CDC4_4</name>
    <name evidence="2" type="ORF">VNI00_009813</name>
</gene>
<evidence type="ECO:0000313" key="2">
    <source>
        <dbReference type="EMBL" id="KAK7040345.1"/>
    </source>
</evidence>
<organism evidence="2 3">
    <name type="scientific">Paramarasmius palmivorus</name>
    <dbReference type="NCBI Taxonomy" id="297713"/>
    <lineage>
        <taxon>Eukaryota</taxon>
        <taxon>Fungi</taxon>
        <taxon>Dikarya</taxon>
        <taxon>Basidiomycota</taxon>
        <taxon>Agaricomycotina</taxon>
        <taxon>Agaricomycetes</taxon>
        <taxon>Agaricomycetidae</taxon>
        <taxon>Agaricales</taxon>
        <taxon>Marasmiineae</taxon>
        <taxon>Marasmiaceae</taxon>
        <taxon>Paramarasmius</taxon>
    </lineage>
</organism>
<dbReference type="EMBL" id="JAYKXP010000037">
    <property type="protein sequence ID" value="KAK7040345.1"/>
    <property type="molecule type" value="Genomic_DNA"/>
</dbReference>
<keyword evidence="2" id="KW-0436">Ligase</keyword>
<dbReference type="Proteomes" id="UP001383192">
    <property type="component" value="Unassembled WGS sequence"/>
</dbReference>
<sequence length="585" mass="63558">MPDITSAAQLYRERLYPLRHGHGLWVPEPNIELPTDIREEQICIGDVGFLSDSGGFVRIFNVCESEDYALNRCNGVPPGFKPMPWNRRIDGTKNYLSPEIPLYSAGAKHWAVDVNASVTPPGLAFGGGGGFAVSFSKAKGALLLPSSGANHRTCLEKDRFLNYAKANGESWYRFVNGDLEYGVINGSLYLITESIFSSAWEVVVVDGSSNEASCSLEFNALGIASTRVKLAKSTFNPTTVTSRRSEDSNAKCNQTLFVRGICVSLQNPWSRHEVEVAVSAPNQNEMATGNKWISPRGTGKWVPFGGSSGVQTEPRSGSADHGNPHESETVHLTNEMTKQPNHPLMAVNEALLQRRRDAMIAVTCDNDWVAVLSEKDNSMPGAETLIDRMLATHDICVEDGAVFLKPRSEEQRKETAFGAGTVRHIASDTVSTTNVGDFANTLVKTRVHGKDGQDANDIPTNLNAGHTLTKNTGDFPVTLHDSDLLTLGAKYVPQVASPGNSGGSTYETYNEGDGAITSNKSVLPQEYIDQTQSSTMEKIEKWNKTKARMASSEGSGATGSTQSNVPTREKEQERIRFGLSKKSSM</sequence>
<dbReference type="GO" id="GO:0016874">
    <property type="term" value="F:ligase activity"/>
    <property type="evidence" value="ECO:0007669"/>
    <property type="project" value="UniProtKB-KW"/>
</dbReference>
<name>A0AAW0CNA7_9AGAR</name>
<proteinExistence type="predicted"/>
<feature type="region of interest" description="Disordered" evidence="1">
    <location>
        <begin position="543"/>
        <end position="585"/>
    </location>
</feature>
<feature type="region of interest" description="Disordered" evidence="1">
    <location>
        <begin position="306"/>
        <end position="327"/>
    </location>
</feature>
<keyword evidence="3" id="KW-1185">Reference proteome</keyword>
<dbReference type="AlphaFoldDB" id="A0AAW0CNA7"/>
<comment type="caution">
    <text evidence="2">The sequence shown here is derived from an EMBL/GenBank/DDBJ whole genome shotgun (WGS) entry which is preliminary data.</text>
</comment>
<protein>
    <submittedName>
        <fullName evidence="2">SCF ubiquitin ligase complex subunit cdc4</fullName>
    </submittedName>
</protein>
<evidence type="ECO:0000256" key="1">
    <source>
        <dbReference type="SAM" id="MobiDB-lite"/>
    </source>
</evidence>
<feature type="compositionally biased region" description="Basic and acidic residues" evidence="1">
    <location>
        <begin position="567"/>
        <end position="576"/>
    </location>
</feature>